<evidence type="ECO:0000259" key="2">
    <source>
        <dbReference type="PROSITE" id="PS50035"/>
    </source>
</evidence>
<dbReference type="CDD" id="cd09117">
    <property type="entry name" value="PLDc_Bfil_DEXD_like"/>
    <property type="match status" value="1"/>
</dbReference>
<dbReference type="Proteomes" id="UP000029641">
    <property type="component" value="Unassembled WGS sequence"/>
</dbReference>
<feature type="domain" description="PLD phosphodiesterase" evidence="2">
    <location>
        <begin position="96"/>
        <end position="126"/>
    </location>
</feature>
<feature type="compositionally biased region" description="Basic and acidic residues" evidence="1">
    <location>
        <begin position="203"/>
        <end position="214"/>
    </location>
</feature>
<dbReference type="RefSeq" id="WP_081956206.1">
    <property type="nucleotide sequence ID" value="NZ_BBNR01000005.1"/>
</dbReference>
<evidence type="ECO:0000313" key="5">
    <source>
        <dbReference type="Proteomes" id="UP000029641"/>
    </source>
</evidence>
<dbReference type="eggNOG" id="ENOG5034A9E">
    <property type="taxonomic scope" value="Bacteria"/>
</dbReference>
<name>A0A090VRA1_9FLAO</name>
<dbReference type="GO" id="GO:0006793">
    <property type="term" value="P:phosphorus metabolic process"/>
    <property type="evidence" value="ECO:0007669"/>
    <property type="project" value="UniProtKB-ARBA"/>
</dbReference>
<evidence type="ECO:0000256" key="1">
    <source>
        <dbReference type="SAM" id="MobiDB-lite"/>
    </source>
</evidence>
<protein>
    <recommendedName>
        <fullName evidence="2">PLD phosphodiesterase domain-containing protein</fullName>
    </recommendedName>
</protein>
<dbReference type="SUPFAM" id="SSF56024">
    <property type="entry name" value="Phospholipase D/nuclease"/>
    <property type="match status" value="1"/>
</dbReference>
<accession>A0A090VRA1</accession>
<dbReference type="AlphaFoldDB" id="A0A090VRA1"/>
<dbReference type="Pfam" id="PF13091">
    <property type="entry name" value="PLDc_2"/>
    <property type="match status" value="1"/>
</dbReference>
<feature type="compositionally biased region" description="Basic residues" evidence="1">
    <location>
        <begin position="191"/>
        <end position="202"/>
    </location>
</feature>
<proteinExistence type="predicted"/>
<dbReference type="STRING" id="504487.JCM19538_883"/>
<comment type="caution">
    <text evidence="3">The sequence shown here is derived from an EMBL/GenBank/DDBJ whole genome shotgun (WGS) entry which is preliminary data.</text>
</comment>
<dbReference type="OrthoDB" id="7056491at2"/>
<dbReference type="GO" id="GO:0003824">
    <property type="term" value="F:catalytic activity"/>
    <property type="evidence" value="ECO:0007669"/>
    <property type="project" value="InterPro"/>
</dbReference>
<dbReference type="Proteomes" id="UP000030184">
    <property type="component" value="Unassembled WGS sequence"/>
</dbReference>
<gene>
    <name evidence="3" type="ORF">JCM19301_2986</name>
    <name evidence="4" type="ORF">JCM19538_883</name>
</gene>
<sequence length="399" mass="44983">MKITFLGQGFESESKKSVGNTIIKLFKENKFSSFTGISAFASEAGVVGLSECIASGAEFYKTLNLIVGIDQEGTSKKALKEINDLGINSYIFYQKESPIFHPKIYLFEGESDTTIIVGSSNLTARGFFGNVESSLMVEFKNDNAEGIKLLKEIKDYYSTLFDFTDPNLFKISPEVINQFVSEGIVPTKKVWKKKHKKNTSNKKPKEENDLEIPKRPTVKIPSNFKGRYKSNKTVSKLITELEIDNKFEFENEENNQVLWQSGGLTERDLNIPKGANTNPTGSMLFKKGTLKGIDQRHHFRDAVFQTLDWKFDTTAGKTHLERAIAQIRFVIKGIDYGIFPITITHNPRTDTASYRQKNSMTQLSWGETKNLIAQDELIGKTATLYKDVTVADAFTLIIE</sequence>
<evidence type="ECO:0000313" key="4">
    <source>
        <dbReference type="EMBL" id="GAL90825.1"/>
    </source>
</evidence>
<reference evidence="6" key="1">
    <citation type="journal article" date="2014" name="Genome Announc.">
        <title>Draft Genome Sequence of Marine Flavobacterium Jejuia pallidilutea Strain 11shimoA1 and Pigmentation Mutants.</title>
        <authorList>
            <person name="Takatani N."/>
            <person name="Nakanishi M."/>
            <person name="Meirelles P."/>
            <person name="Mino S."/>
            <person name="Suda W."/>
            <person name="Oshima K."/>
            <person name="Hattori M."/>
            <person name="Ohkuma M."/>
            <person name="Hosokawa M."/>
            <person name="Miyashita K."/>
            <person name="Thompson F.L."/>
            <person name="Niwa A."/>
            <person name="Sawabe T."/>
            <person name="Sawabe T."/>
        </authorList>
    </citation>
    <scope>NUCLEOTIDE SEQUENCE [LARGE SCALE GENOMIC DNA]</scope>
    <source>
        <strain evidence="6">JCM 19538</strain>
    </source>
</reference>
<evidence type="ECO:0000313" key="3">
    <source>
        <dbReference type="EMBL" id="GAL66508.1"/>
    </source>
</evidence>
<organism evidence="3 5">
    <name type="scientific">Jejuia pallidilutea</name>
    <dbReference type="NCBI Taxonomy" id="504487"/>
    <lineage>
        <taxon>Bacteria</taxon>
        <taxon>Pseudomonadati</taxon>
        <taxon>Bacteroidota</taxon>
        <taxon>Flavobacteriia</taxon>
        <taxon>Flavobacteriales</taxon>
        <taxon>Flavobacteriaceae</taxon>
        <taxon>Jejuia</taxon>
    </lineage>
</organism>
<keyword evidence="6" id="KW-1185">Reference proteome</keyword>
<dbReference type="InterPro" id="IPR001736">
    <property type="entry name" value="PLipase_D/transphosphatidylase"/>
</dbReference>
<dbReference type="EMBL" id="BBNR01000005">
    <property type="protein sequence ID" value="GAL66508.1"/>
    <property type="molecule type" value="Genomic_DNA"/>
</dbReference>
<feature type="region of interest" description="Disordered" evidence="1">
    <location>
        <begin position="191"/>
        <end position="216"/>
    </location>
</feature>
<dbReference type="InterPro" id="IPR025202">
    <property type="entry name" value="PLD-like_dom"/>
</dbReference>
<dbReference type="PROSITE" id="PS50035">
    <property type="entry name" value="PLD"/>
    <property type="match status" value="1"/>
</dbReference>
<dbReference type="Gene3D" id="3.30.870.10">
    <property type="entry name" value="Endonuclease Chain A"/>
    <property type="match status" value="1"/>
</dbReference>
<dbReference type="EMBL" id="BBNY01000090">
    <property type="protein sequence ID" value="GAL90825.1"/>
    <property type="molecule type" value="Genomic_DNA"/>
</dbReference>
<evidence type="ECO:0000313" key="6">
    <source>
        <dbReference type="Proteomes" id="UP000030184"/>
    </source>
</evidence>